<dbReference type="Proteomes" id="UP000037069">
    <property type="component" value="Unassembled WGS sequence"/>
</dbReference>
<evidence type="ECO:0000313" key="1">
    <source>
        <dbReference type="EMBL" id="KNC31359.1"/>
    </source>
</evidence>
<comment type="caution">
    <text evidence="1">The sequence shown here is derived from an EMBL/GenBank/DDBJ whole genome shotgun (WGS) entry which is preliminary data.</text>
</comment>
<organism evidence="1 2">
    <name type="scientific">Lucilia cuprina</name>
    <name type="common">Green bottle fly</name>
    <name type="synonym">Australian sheep blowfly</name>
    <dbReference type="NCBI Taxonomy" id="7375"/>
    <lineage>
        <taxon>Eukaryota</taxon>
        <taxon>Metazoa</taxon>
        <taxon>Ecdysozoa</taxon>
        <taxon>Arthropoda</taxon>
        <taxon>Hexapoda</taxon>
        <taxon>Insecta</taxon>
        <taxon>Pterygota</taxon>
        <taxon>Neoptera</taxon>
        <taxon>Endopterygota</taxon>
        <taxon>Diptera</taxon>
        <taxon>Brachycera</taxon>
        <taxon>Muscomorpha</taxon>
        <taxon>Oestroidea</taxon>
        <taxon>Calliphoridae</taxon>
        <taxon>Luciliinae</taxon>
        <taxon>Lucilia</taxon>
    </lineage>
</organism>
<name>A0A0L0CIQ6_LUCCU</name>
<gene>
    <name evidence="1" type="ORF">FF38_02855</name>
</gene>
<proteinExistence type="predicted"/>
<keyword evidence="2" id="KW-1185">Reference proteome</keyword>
<reference evidence="1 2" key="1">
    <citation type="journal article" date="2015" name="Nat. Commun.">
        <title>Lucilia cuprina genome unlocks parasitic fly biology to underpin future interventions.</title>
        <authorList>
            <person name="Anstead C.A."/>
            <person name="Korhonen P.K."/>
            <person name="Young N.D."/>
            <person name="Hall R.S."/>
            <person name="Jex A.R."/>
            <person name="Murali S.C."/>
            <person name="Hughes D.S."/>
            <person name="Lee S.F."/>
            <person name="Perry T."/>
            <person name="Stroehlein A.J."/>
            <person name="Ansell B.R."/>
            <person name="Breugelmans B."/>
            <person name="Hofmann A."/>
            <person name="Qu J."/>
            <person name="Dugan S."/>
            <person name="Lee S.L."/>
            <person name="Chao H."/>
            <person name="Dinh H."/>
            <person name="Han Y."/>
            <person name="Doddapaneni H.V."/>
            <person name="Worley K.C."/>
            <person name="Muzny D.M."/>
            <person name="Ioannidis P."/>
            <person name="Waterhouse R.M."/>
            <person name="Zdobnov E.M."/>
            <person name="James P.J."/>
            <person name="Bagnall N.H."/>
            <person name="Kotze A.C."/>
            <person name="Gibbs R.A."/>
            <person name="Richards S."/>
            <person name="Batterham P."/>
            <person name="Gasser R.B."/>
        </authorList>
    </citation>
    <scope>NUCLEOTIDE SEQUENCE [LARGE SCALE GENOMIC DNA]</scope>
    <source>
        <strain evidence="1 2">LS</strain>
        <tissue evidence="1">Full body</tissue>
    </source>
</reference>
<accession>A0A0L0CIQ6</accession>
<protein>
    <submittedName>
        <fullName evidence="1">Uncharacterized protein</fullName>
    </submittedName>
</protein>
<sequence>MTFINEVSAKPQLLLNSGGLLGSLLGGPSLPPVSDVTHGVINIKDNQQLVDQHSQLIGEFVEDSTGIRVPAGVNLPLDLLSNNFQIGKGPGGIQNLESNQQICKLKKCIIFEVDQSADLIGVGHQKTGLAQAPIQVNAPIKLIDQNTQIAEGSGGIENMKTNMQKVHQAGKLIGAQNSESDLIQAVAVDQSGKLIGSDNSKFNLAQAAVQASAPIKALTQNIQIAEGPGGINNTRSNTQKVDQSADLLGSDNQKLSGVQLPIAASAPLIDQSSSIQGAGNRETNLLQGAVGVRAPINALTQNVQTIEGSEGDISNIKVNQQKVVYVLLYKETDQSSMLKGKDLKKSSLLKLGALVGAPIDLLTGNKQIITGEEGEGEKEGILNSILGSERGGIKNLKANIQNADFSDTLEGSDIRKTDGLLVAPQGLLGITGLTKNVQKTSGGGIENVQLNAQKRKLS</sequence>
<dbReference type="EMBL" id="JRES01000430">
    <property type="protein sequence ID" value="KNC31359.1"/>
    <property type="molecule type" value="Genomic_DNA"/>
</dbReference>
<dbReference type="AlphaFoldDB" id="A0A0L0CIQ6"/>
<evidence type="ECO:0000313" key="2">
    <source>
        <dbReference type="Proteomes" id="UP000037069"/>
    </source>
</evidence>
<dbReference type="OrthoDB" id="8042942at2759"/>